<reference evidence="2 3" key="1">
    <citation type="submission" date="2024-05" db="EMBL/GenBank/DDBJ databases">
        <authorList>
            <person name="Wallberg A."/>
        </authorList>
    </citation>
    <scope>NUCLEOTIDE SEQUENCE [LARGE SCALE GENOMIC DNA]</scope>
</reference>
<dbReference type="AlphaFoldDB" id="A0AAV2QU82"/>
<keyword evidence="1" id="KW-0732">Signal</keyword>
<name>A0AAV2QU82_MEGNR</name>
<evidence type="ECO:0000313" key="2">
    <source>
        <dbReference type="EMBL" id="CAL4096974.1"/>
    </source>
</evidence>
<dbReference type="EMBL" id="CAXKWB010010135">
    <property type="protein sequence ID" value="CAL4096974.1"/>
    <property type="molecule type" value="Genomic_DNA"/>
</dbReference>
<dbReference type="Gene3D" id="1.10.2080.10">
    <property type="entry name" value="Insect odorant-binding protein A10/Ejaculatory bulb-specific protein 3"/>
    <property type="match status" value="1"/>
</dbReference>
<gene>
    <name evidence="2" type="ORF">MNOR_LOCUS15873</name>
</gene>
<organism evidence="2 3">
    <name type="scientific">Meganyctiphanes norvegica</name>
    <name type="common">Northern krill</name>
    <name type="synonym">Thysanopoda norvegica</name>
    <dbReference type="NCBI Taxonomy" id="48144"/>
    <lineage>
        <taxon>Eukaryota</taxon>
        <taxon>Metazoa</taxon>
        <taxon>Ecdysozoa</taxon>
        <taxon>Arthropoda</taxon>
        <taxon>Crustacea</taxon>
        <taxon>Multicrustacea</taxon>
        <taxon>Malacostraca</taxon>
        <taxon>Eumalacostraca</taxon>
        <taxon>Eucarida</taxon>
        <taxon>Euphausiacea</taxon>
        <taxon>Euphausiidae</taxon>
        <taxon>Meganyctiphanes</taxon>
    </lineage>
</organism>
<keyword evidence="3" id="KW-1185">Reference proteome</keyword>
<comment type="caution">
    <text evidence="2">The sequence shown here is derived from an EMBL/GenBank/DDBJ whole genome shotgun (WGS) entry which is preliminary data.</text>
</comment>
<dbReference type="Proteomes" id="UP001497623">
    <property type="component" value="Unassembled WGS sequence"/>
</dbReference>
<accession>A0AAV2QU82</accession>
<feature type="signal peptide" evidence="1">
    <location>
        <begin position="1"/>
        <end position="15"/>
    </location>
</feature>
<dbReference type="SUPFAM" id="SSF100910">
    <property type="entry name" value="Chemosensory protein Csp2"/>
    <property type="match status" value="1"/>
</dbReference>
<proteinExistence type="predicted"/>
<protein>
    <submittedName>
        <fullName evidence="2">Uncharacterized protein</fullName>
    </submittedName>
</protein>
<evidence type="ECO:0000256" key="1">
    <source>
        <dbReference type="SAM" id="SignalP"/>
    </source>
</evidence>
<feature type="chain" id="PRO_5043337674" evidence="1">
    <location>
        <begin position="16"/>
        <end position="109"/>
    </location>
</feature>
<evidence type="ECO:0000313" key="3">
    <source>
        <dbReference type="Proteomes" id="UP001497623"/>
    </source>
</evidence>
<sequence length="109" mass="11914">MKYLSLLLLVGVACGQLLPEIEPELIRSWLETPEAAEKSVSCIIRFDAKTCDQKASTISAAFPLLARLNFECPASACSPSSAKNIKFVVGVLQAKYPDQWNRLTKSLGL</sequence>
<dbReference type="InterPro" id="IPR036682">
    <property type="entry name" value="OS_D_A10/PebIII_sf"/>
</dbReference>